<comment type="caution">
    <text evidence="1">The sequence shown here is derived from an EMBL/GenBank/DDBJ whole genome shotgun (WGS) entry which is preliminary data.</text>
</comment>
<dbReference type="AlphaFoldDB" id="A0A7J8A8D7"/>
<evidence type="ECO:0000313" key="1">
    <source>
        <dbReference type="EMBL" id="KAF6382661.1"/>
    </source>
</evidence>
<protein>
    <submittedName>
        <fullName evidence="1">Uncharacterized protein</fullName>
    </submittedName>
</protein>
<dbReference type="Proteomes" id="UP000558488">
    <property type="component" value="Unassembled WGS sequence"/>
</dbReference>
<reference evidence="1 2" key="1">
    <citation type="journal article" date="2020" name="Nature">
        <title>Six reference-quality genomes reveal evolution of bat adaptations.</title>
        <authorList>
            <person name="Jebb D."/>
            <person name="Huang Z."/>
            <person name="Pippel M."/>
            <person name="Hughes G.M."/>
            <person name="Lavrichenko K."/>
            <person name="Devanna P."/>
            <person name="Winkler S."/>
            <person name="Jermiin L.S."/>
            <person name="Skirmuntt E.C."/>
            <person name="Katzourakis A."/>
            <person name="Burkitt-Gray L."/>
            <person name="Ray D.A."/>
            <person name="Sullivan K.A.M."/>
            <person name="Roscito J.G."/>
            <person name="Kirilenko B.M."/>
            <person name="Davalos L.M."/>
            <person name="Corthals A.P."/>
            <person name="Power M.L."/>
            <person name="Jones G."/>
            <person name="Ransome R.D."/>
            <person name="Dechmann D.K.N."/>
            <person name="Locatelli A.G."/>
            <person name="Puechmaille S.J."/>
            <person name="Fedrigo O."/>
            <person name="Jarvis E.D."/>
            <person name="Hiller M."/>
            <person name="Vernes S.C."/>
            <person name="Myers E.W."/>
            <person name="Teeling E.C."/>
        </authorList>
    </citation>
    <scope>NUCLEOTIDE SEQUENCE [LARGE SCALE GENOMIC DNA]</scope>
    <source>
        <strain evidence="1">MPipKuh1</strain>
        <tissue evidence="1">Flight muscle</tissue>
    </source>
</reference>
<proteinExistence type="predicted"/>
<keyword evidence="2" id="KW-1185">Reference proteome</keyword>
<dbReference type="EMBL" id="JACAGB010000002">
    <property type="protein sequence ID" value="KAF6382661.1"/>
    <property type="molecule type" value="Genomic_DNA"/>
</dbReference>
<evidence type="ECO:0000313" key="2">
    <source>
        <dbReference type="Proteomes" id="UP000558488"/>
    </source>
</evidence>
<organism evidence="1 2">
    <name type="scientific">Pipistrellus kuhlii</name>
    <name type="common">Kuhl's pipistrelle</name>
    <dbReference type="NCBI Taxonomy" id="59472"/>
    <lineage>
        <taxon>Eukaryota</taxon>
        <taxon>Metazoa</taxon>
        <taxon>Chordata</taxon>
        <taxon>Craniata</taxon>
        <taxon>Vertebrata</taxon>
        <taxon>Euteleostomi</taxon>
        <taxon>Mammalia</taxon>
        <taxon>Eutheria</taxon>
        <taxon>Laurasiatheria</taxon>
        <taxon>Chiroptera</taxon>
        <taxon>Yangochiroptera</taxon>
        <taxon>Vespertilionidae</taxon>
        <taxon>Pipistrellus</taxon>
    </lineage>
</organism>
<name>A0A7J8A8D7_PIPKU</name>
<sequence length="187" mass="20574">MTEWGYGVIRASCHSGGGGSTKEAIRRLWAPHKRFFAYRLESSWVSVALEPLLMWPRSLGQPQSAGSPVLEALASPLGLRSSPSSCIVSCFCISAHFSLTAPPLPLLALLQLGPPQKLSSRPSLDVTSPKVFPDTSYLPWWHLCRCFSYFLHPTSQLFRPMSAQLLKHQDCVLLAFVSQAGGFISEE</sequence>
<gene>
    <name evidence="1" type="ORF">mPipKuh1_009007</name>
</gene>
<accession>A0A7J8A8D7</accession>